<dbReference type="Proteomes" id="UP000178175">
    <property type="component" value="Unassembled WGS sequence"/>
</dbReference>
<evidence type="ECO:0008006" key="3">
    <source>
        <dbReference type="Google" id="ProtNLM"/>
    </source>
</evidence>
<evidence type="ECO:0000313" key="2">
    <source>
        <dbReference type="Proteomes" id="UP000178175"/>
    </source>
</evidence>
<evidence type="ECO:0000313" key="1">
    <source>
        <dbReference type="EMBL" id="OHA96242.1"/>
    </source>
</evidence>
<name>A0A1G2TGD6_9BACT</name>
<protein>
    <recommendedName>
        <fullName evidence="3">Asparagine synthetase domain-containing protein</fullName>
    </recommendedName>
</protein>
<proteinExistence type="predicted"/>
<reference evidence="1 2" key="1">
    <citation type="journal article" date="2016" name="Nat. Commun.">
        <title>Thousands of microbial genomes shed light on interconnected biogeochemical processes in an aquifer system.</title>
        <authorList>
            <person name="Anantharaman K."/>
            <person name="Brown C.T."/>
            <person name="Hug L.A."/>
            <person name="Sharon I."/>
            <person name="Castelle C.J."/>
            <person name="Probst A.J."/>
            <person name="Thomas B.C."/>
            <person name="Singh A."/>
            <person name="Wilkins M.J."/>
            <person name="Karaoz U."/>
            <person name="Brodie E.L."/>
            <person name="Williams K.H."/>
            <person name="Hubbard S.S."/>
            <person name="Banfield J.F."/>
        </authorList>
    </citation>
    <scope>NUCLEOTIDE SEQUENCE [LARGE SCALE GENOMIC DNA]</scope>
</reference>
<sequence>MTELIYYNPRAVVNEMNWNLLGIAKFSYLFKVFNPRMMLHDRTGTLTMPVHIKSLFPIPAFRKIEKTYEEICNERAAEILQRAEMLGVLVYVFWSGGIDSTLVIVSLLKNATDTQKANIVVLLSGESITENPRFYQEHIRGKLRTKPSTTFHSIVGTEHLITSGELNDQLFGASISLLQPLMKIFGDQIIYQPYRRDILFQFYNLKFENAEMTNFYLDLIDRLIRAAPIPIITYSDYAWWLLFALDWQSVFLRVLQFTPEKNARNITMEYVRTNLNPFFGTEEFQLWSMNNPDKRIKNTWSSFKWPCKDIIYDFTKDADYRDTKLKMASIHIWQYRNESYKFIDESMRLFREMDPIEYYNPNNSFW</sequence>
<accession>A0A1G2TGD6</accession>
<dbReference type="EMBL" id="MHVR01000007">
    <property type="protein sequence ID" value="OHA96242.1"/>
    <property type="molecule type" value="Genomic_DNA"/>
</dbReference>
<comment type="caution">
    <text evidence="1">The sequence shown here is derived from an EMBL/GenBank/DDBJ whole genome shotgun (WGS) entry which is preliminary data.</text>
</comment>
<organism evidence="1 2">
    <name type="scientific">Candidatus Zambryskibacteria bacterium RIFCSPHIGHO2_02_FULL_43_14</name>
    <dbReference type="NCBI Taxonomy" id="1802748"/>
    <lineage>
        <taxon>Bacteria</taxon>
        <taxon>Candidatus Zambryskiibacteriota</taxon>
    </lineage>
</organism>
<dbReference type="AlphaFoldDB" id="A0A1G2TGD6"/>
<gene>
    <name evidence="1" type="ORF">A3C70_02285</name>
</gene>